<evidence type="ECO:0000256" key="4">
    <source>
        <dbReference type="ARBA" id="ARBA00022664"/>
    </source>
</evidence>
<keyword evidence="13" id="KW-1185">Reference proteome</keyword>
<evidence type="ECO:0000256" key="1">
    <source>
        <dbReference type="ARBA" id="ARBA00001917"/>
    </source>
</evidence>
<comment type="cofactor">
    <cofactor evidence="1">
        <name>FMN</name>
        <dbReference type="ChEBI" id="CHEBI:58210"/>
    </cofactor>
</comment>
<dbReference type="PROSITE" id="PS01136">
    <property type="entry name" value="UPF0034"/>
    <property type="match status" value="1"/>
</dbReference>
<evidence type="ECO:0000256" key="7">
    <source>
        <dbReference type="ARBA" id="ARBA00045934"/>
    </source>
</evidence>
<evidence type="ECO:0000256" key="8">
    <source>
        <dbReference type="ARBA" id="ARBA00048342"/>
    </source>
</evidence>
<comment type="caution">
    <text evidence="12">The sequence shown here is derived from an EMBL/GenBank/DDBJ whole genome shotgun (WGS) entry which is preliminary data.</text>
</comment>
<feature type="region of interest" description="Disordered" evidence="10">
    <location>
        <begin position="273"/>
        <end position="299"/>
    </location>
</feature>
<keyword evidence="4" id="KW-0507">mRNA processing</keyword>
<comment type="catalytic activity">
    <reaction evidence="9">
        <text>a 5,6-dihydrouridine in mRNA + NADP(+) = a uridine in mRNA + NADPH + H(+)</text>
        <dbReference type="Rhea" id="RHEA:69855"/>
        <dbReference type="Rhea" id="RHEA-COMP:14658"/>
        <dbReference type="Rhea" id="RHEA-COMP:17789"/>
        <dbReference type="ChEBI" id="CHEBI:15378"/>
        <dbReference type="ChEBI" id="CHEBI:57783"/>
        <dbReference type="ChEBI" id="CHEBI:58349"/>
        <dbReference type="ChEBI" id="CHEBI:65315"/>
        <dbReference type="ChEBI" id="CHEBI:74443"/>
    </reaction>
    <physiologicalReaction direction="right-to-left" evidence="9">
        <dbReference type="Rhea" id="RHEA:69857"/>
    </physiologicalReaction>
</comment>
<dbReference type="InterPro" id="IPR035587">
    <property type="entry name" value="DUS-like_FMN-bd"/>
</dbReference>
<evidence type="ECO:0000256" key="10">
    <source>
        <dbReference type="SAM" id="MobiDB-lite"/>
    </source>
</evidence>
<comment type="function">
    <text evidence="7">Catalyzes the synthesis of dihydrouridine, a modified base found in the D-loop of most tRNAs. Specifically modifies U47 in cytoplasmic tRNAs. Catalyzes the synthesis of dihydrouridine in some mRNAs, thereby affecting their translation.</text>
</comment>
<name>A0ABR1TGW6_9PEZI</name>
<dbReference type="Proteomes" id="UP001444661">
    <property type="component" value="Unassembled WGS sequence"/>
</dbReference>
<dbReference type="PANTHER" id="PTHR11082">
    <property type="entry name" value="TRNA-DIHYDROURIDINE SYNTHASE"/>
    <property type="match status" value="1"/>
</dbReference>
<evidence type="ECO:0000259" key="11">
    <source>
        <dbReference type="Pfam" id="PF01207"/>
    </source>
</evidence>
<evidence type="ECO:0000256" key="5">
    <source>
        <dbReference type="ARBA" id="ARBA00022694"/>
    </source>
</evidence>
<evidence type="ECO:0000313" key="13">
    <source>
        <dbReference type="Proteomes" id="UP001444661"/>
    </source>
</evidence>
<feature type="compositionally biased region" description="Low complexity" evidence="10">
    <location>
        <begin position="274"/>
        <end position="292"/>
    </location>
</feature>
<proteinExistence type="predicted"/>
<organism evidence="12 13">
    <name type="scientific">Apiospora rasikravindrae</name>
    <dbReference type="NCBI Taxonomy" id="990691"/>
    <lineage>
        <taxon>Eukaryota</taxon>
        <taxon>Fungi</taxon>
        <taxon>Dikarya</taxon>
        <taxon>Ascomycota</taxon>
        <taxon>Pezizomycotina</taxon>
        <taxon>Sordariomycetes</taxon>
        <taxon>Xylariomycetidae</taxon>
        <taxon>Amphisphaeriales</taxon>
        <taxon>Apiosporaceae</taxon>
        <taxon>Apiospora</taxon>
    </lineage>
</organism>
<dbReference type="InterPro" id="IPR013785">
    <property type="entry name" value="Aldolase_TIM"/>
</dbReference>
<reference evidence="12 13" key="1">
    <citation type="submission" date="2023-01" db="EMBL/GenBank/DDBJ databases">
        <title>Analysis of 21 Apiospora genomes using comparative genomics revels a genus with tremendous synthesis potential of carbohydrate active enzymes and secondary metabolites.</title>
        <authorList>
            <person name="Sorensen T."/>
        </authorList>
    </citation>
    <scope>NUCLEOTIDE SEQUENCE [LARGE SCALE GENOMIC DNA]</scope>
    <source>
        <strain evidence="12 13">CBS 33761</strain>
    </source>
</reference>
<comment type="catalytic activity">
    <reaction evidence="8">
        <text>a 5,6-dihydrouridine in mRNA + NAD(+) = a uridine in mRNA + NADH + H(+)</text>
        <dbReference type="Rhea" id="RHEA:69851"/>
        <dbReference type="Rhea" id="RHEA-COMP:14658"/>
        <dbReference type="Rhea" id="RHEA-COMP:17789"/>
        <dbReference type="ChEBI" id="CHEBI:15378"/>
        <dbReference type="ChEBI" id="CHEBI:57540"/>
        <dbReference type="ChEBI" id="CHEBI:57945"/>
        <dbReference type="ChEBI" id="CHEBI:65315"/>
        <dbReference type="ChEBI" id="CHEBI:74443"/>
    </reaction>
    <physiologicalReaction direction="right-to-left" evidence="8">
        <dbReference type="Rhea" id="RHEA:69853"/>
    </physiologicalReaction>
</comment>
<evidence type="ECO:0000256" key="9">
    <source>
        <dbReference type="ARBA" id="ARBA00049447"/>
    </source>
</evidence>
<keyword evidence="5" id="KW-0819">tRNA processing</keyword>
<keyword evidence="2" id="KW-0285">Flavoprotein</keyword>
<evidence type="ECO:0000313" key="12">
    <source>
        <dbReference type="EMBL" id="KAK8045170.1"/>
    </source>
</evidence>
<dbReference type="PANTHER" id="PTHR11082:SF31">
    <property type="entry name" value="TRNA-DIHYDROURIDINE(20A_20B) SYNTHASE [NAD(P)+]-LIKE"/>
    <property type="match status" value="1"/>
</dbReference>
<keyword evidence="6" id="KW-0560">Oxidoreductase</keyword>
<evidence type="ECO:0000256" key="6">
    <source>
        <dbReference type="ARBA" id="ARBA00023002"/>
    </source>
</evidence>
<gene>
    <name evidence="12" type="ORF">PG993_005194</name>
</gene>
<evidence type="ECO:0000256" key="2">
    <source>
        <dbReference type="ARBA" id="ARBA00022630"/>
    </source>
</evidence>
<dbReference type="InterPro" id="IPR018517">
    <property type="entry name" value="tRNA_hU_synthase_CS"/>
</dbReference>
<evidence type="ECO:0000256" key="3">
    <source>
        <dbReference type="ARBA" id="ARBA00022643"/>
    </source>
</evidence>
<dbReference type="Pfam" id="PF01207">
    <property type="entry name" value="Dus"/>
    <property type="match status" value="1"/>
</dbReference>
<dbReference type="EMBL" id="JAQQWK010000003">
    <property type="protein sequence ID" value="KAK8045170.1"/>
    <property type="molecule type" value="Genomic_DNA"/>
</dbReference>
<dbReference type="SUPFAM" id="SSF51395">
    <property type="entry name" value="FMN-linked oxidoreductases"/>
    <property type="match status" value="1"/>
</dbReference>
<dbReference type="CDD" id="cd02801">
    <property type="entry name" value="DUS_like_FMN"/>
    <property type="match status" value="1"/>
</dbReference>
<sequence length="411" mass="45389">MDSGVDENEPLYPTLHPLKLFDAAKSQGRYLYACAPMVRYSKLAFRQTVHHYGTDLCWTPMILAKEFNRSAVARESDLSISTREGGPQALVPTIAQFGACSPLELARASSLAAPYVSGVDLNCGCPQSWACAESLGAALMERRELVRDMVVETRSRLARDGWAVGLSDEHIESTRGRSVTVKIRVHQDLRRTMDFIDTVLGDDGACGWKRNIDWLTIHPRTRKTPSSTPIDLEALEILTEKYGKRVPVLVSGDVFTLRTLPYTSHLLDDSNRMPTFTSSADSTATTSTTPSSNPQQNHQLHLPNLAGLMSARALLANPALFAGYETCPWEAVDVFLANLARAPLILKSSVHHLTEMLGPGYGPDKRALIGKRDREKLTKCGNWIDVLDCLEELKAKAWVATAAEKRVNNTR</sequence>
<accession>A0ABR1TGW6</accession>
<dbReference type="Gene3D" id="3.20.20.70">
    <property type="entry name" value="Aldolase class I"/>
    <property type="match status" value="1"/>
</dbReference>
<feature type="domain" description="DUS-like FMN-binding" evidence="11">
    <location>
        <begin position="34"/>
        <end position="258"/>
    </location>
</feature>
<protein>
    <recommendedName>
        <fullName evidence="11">DUS-like FMN-binding domain-containing protein</fullName>
    </recommendedName>
</protein>
<keyword evidence="3" id="KW-0288">FMN</keyword>